<organism evidence="1 2">
    <name type="scientific">Streptococcus troglodytae</name>
    <dbReference type="NCBI Taxonomy" id="1111760"/>
    <lineage>
        <taxon>Bacteria</taxon>
        <taxon>Bacillati</taxon>
        <taxon>Bacillota</taxon>
        <taxon>Bacilli</taxon>
        <taxon>Lactobacillales</taxon>
        <taxon>Streptococcaceae</taxon>
        <taxon>Streptococcus</taxon>
    </lineage>
</organism>
<protein>
    <submittedName>
        <fullName evidence="1">Uncharacterized protein</fullName>
    </submittedName>
</protein>
<reference evidence="1 2" key="1">
    <citation type="journal article" date="2016" name="Microbiol. Immunol.">
        <title>Complete genome sequence of Streptococcus troglodytae TKU31 isolated from the oral cavity of a chimpanzee (Pan troglodytes).</title>
        <authorList>
            <person name="Okamoto M."/>
            <person name="Naito M."/>
            <person name="Miyanohara M."/>
            <person name="Imai S."/>
            <person name="Nomura Y."/>
            <person name="Saito W."/>
            <person name="Momoi Y."/>
            <person name="Takada K."/>
            <person name="Miyabe-Nishiwaki T."/>
            <person name="Tomonaga M."/>
            <person name="Hanada N."/>
        </authorList>
    </citation>
    <scope>NUCLEOTIDE SEQUENCE [LARGE SCALE GENOMIC DNA]</scope>
    <source>
        <strain evidence="2">TKU 31</strain>
    </source>
</reference>
<proteinExistence type="predicted"/>
<sequence length="62" mass="6791">MKTQTCPYCGETQFVTAKQNKGYAGISRSGSATSLSQSLCLEICKNCGTVVRFFVEYPEKLS</sequence>
<accession>A0A1L7LLG7</accession>
<gene>
    <name evidence="1" type="ORF">SRT_17600</name>
</gene>
<dbReference type="KEGG" id="strg:SRT_17600"/>
<dbReference type="Proteomes" id="UP000217758">
    <property type="component" value="Chromosome"/>
</dbReference>
<evidence type="ECO:0000313" key="2">
    <source>
        <dbReference type="Proteomes" id="UP000217758"/>
    </source>
</evidence>
<keyword evidence="2" id="KW-1185">Reference proteome</keyword>
<evidence type="ECO:0000313" key="1">
    <source>
        <dbReference type="EMBL" id="BAQ25021.1"/>
    </source>
</evidence>
<dbReference type="AlphaFoldDB" id="A0A1L7LLG7"/>
<dbReference type="EMBL" id="AP014612">
    <property type="protein sequence ID" value="BAQ25021.1"/>
    <property type="molecule type" value="Genomic_DNA"/>
</dbReference>
<name>A0A1L7LLG7_9STRE</name>